<comment type="caution">
    <text evidence="3">The sequence shown here is derived from an EMBL/GenBank/DDBJ whole genome shotgun (WGS) entry which is preliminary data.</text>
</comment>
<dbReference type="GO" id="GO:0016192">
    <property type="term" value="P:vesicle-mediated transport"/>
    <property type="evidence" value="ECO:0007669"/>
    <property type="project" value="InterPro"/>
</dbReference>
<evidence type="ECO:0000313" key="4">
    <source>
        <dbReference type="Proteomes" id="UP000784294"/>
    </source>
</evidence>
<name>A0A3S5BL80_9PLAT</name>
<dbReference type="EMBL" id="CAAALY010096519">
    <property type="protein sequence ID" value="VEL28636.1"/>
    <property type="molecule type" value="Genomic_DNA"/>
</dbReference>
<dbReference type="SUPFAM" id="SSF56815">
    <property type="entry name" value="Sec1/munc18-like (SM) proteins"/>
    <property type="match status" value="1"/>
</dbReference>
<dbReference type="InterPro" id="IPR027482">
    <property type="entry name" value="Sec1-like_dom2"/>
</dbReference>
<gene>
    <name evidence="3" type="ORF">PXEA_LOCUS22076</name>
</gene>
<dbReference type="Gene3D" id="3.40.50.1910">
    <property type="match status" value="1"/>
</dbReference>
<evidence type="ECO:0000256" key="1">
    <source>
        <dbReference type="ARBA" id="ARBA00009884"/>
    </source>
</evidence>
<dbReference type="AlphaFoldDB" id="A0A3S5BL80"/>
<dbReference type="InterPro" id="IPR001619">
    <property type="entry name" value="Sec1-like"/>
</dbReference>
<accession>A0A3S5BL80</accession>
<dbReference type="OrthoDB" id="10251230at2759"/>
<evidence type="ECO:0000313" key="3">
    <source>
        <dbReference type="EMBL" id="VEL28636.1"/>
    </source>
</evidence>
<keyword evidence="4" id="KW-1185">Reference proteome</keyword>
<reference evidence="3" key="1">
    <citation type="submission" date="2018-11" db="EMBL/GenBank/DDBJ databases">
        <authorList>
            <consortium name="Pathogen Informatics"/>
        </authorList>
    </citation>
    <scope>NUCLEOTIDE SEQUENCE</scope>
</reference>
<dbReference type="Pfam" id="PF00995">
    <property type="entry name" value="Sec1"/>
    <property type="match status" value="1"/>
</dbReference>
<keyword evidence="2" id="KW-1133">Transmembrane helix</keyword>
<sequence>MDTLIFGIVDSLFSVFATLGVVPIIRAPRGNAAEHVALKLEARFRDCLRDSRNGLFNIAKTRSIVPSGASAPVDGVWSSPQFLFYRPLLILLDRSIDLATPLHHPWTYQSLLHDIYVLELD</sequence>
<proteinExistence type="inferred from homology"/>
<dbReference type="PANTHER" id="PTHR11679">
    <property type="entry name" value="VESICLE PROTEIN SORTING-ASSOCIATED"/>
    <property type="match status" value="1"/>
</dbReference>
<protein>
    <submittedName>
        <fullName evidence="3">Uncharacterized protein</fullName>
    </submittedName>
</protein>
<feature type="transmembrane region" description="Helical" evidence="2">
    <location>
        <begin position="6"/>
        <end position="25"/>
    </location>
</feature>
<dbReference type="InterPro" id="IPR036045">
    <property type="entry name" value="Sec1-like_sf"/>
</dbReference>
<keyword evidence="2" id="KW-0812">Transmembrane</keyword>
<evidence type="ECO:0000256" key="2">
    <source>
        <dbReference type="SAM" id="Phobius"/>
    </source>
</evidence>
<keyword evidence="2" id="KW-0472">Membrane</keyword>
<dbReference type="Proteomes" id="UP000784294">
    <property type="component" value="Unassembled WGS sequence"/>
</dbReference>
<organism evidence="3 4">
    <name type="scientific">Protopolystoma xenopodis</name>
    <dbReference type="NCBI Taxonomy" id="117903"/>
    <lineage>
        <taxon>Eukaryota</taxon>
        <taxon>Metazoa</taxon>
        <taxon>Spiralia</taxon>
        <taxon>Lophotrochozoa</taxon>
        <taxon>Platyhelminthes</taxon>
        <taxon>Monogenea</taxon>
        <taxon>Polyopisthocotylea</taxon>
        <taxon>Polystomatidea</taxon>
        <taxon>Polystomatidae</taxon>
        <taxon>Protopolystoma</taxon>
    </lineage>
</organism>
<comment type="similarity">
    <text evidence="1">Belongs to the STXBP/unc-18/SEC1 family.</text>
</comment>